<dbReference type="RefSeq" id="WP_053552084.1">
    <property type="nucleotide sequence ID" value="NZ_CP010802.1"/>
</dbReference>
<dbReference type="AlphaFoldDB" id="A0A0M3QGK2"/>
<dbReference type="PANTHER" id="PTHR42901:SF1">
    <property type="entry name" value="ALCOHOL DEHYDROGENASE"/>
    <property type="match status" value="1"/>
</dbReference>
<evidence type="ECO:0000313" key="4">
    <source>
        <dbReference type="EMBL" id="ALC18139.1"/>
    </source>
</evidence>
<dbReference type="InterPro" id="IPR020904">
    <property type="entry name" value="Sc_DH/Rdtase_CS"/>
</dbReference>
<accession>A0A0M3QGK2</accession>
<dbReference type="GO" id="GO:0016616">
    <property type="term" value="F:oxidoreductase activity, acting on the CH-OH group of donors, NAD or NADP as acceptor"/>
    <property type="evidence" value="ECO:0007669"/>
    <property type="project" value="UniProtKB-ARBA"/>
</dbReference>
<proteinExistence type="inferred from homology"/>
<dbReference type="OrthoDB" id="658698at2"/>
<evidence type="ECO:0000256" key="2">
    <source>
        <dbReference type="ARBA" id="ARBA00023002"/>
    </source>
</evidence>
<dbReference type="Proteomes" id="UP000057158">
    <property type="component" value="Chromosome"/>
</dbReference>
<comment type="similarity">
    <text evidence="1 3">Belongs to the short-chain dehydrogenases/reductases (SDR) family.</text>
</comment>
<dbReference type="PRINTS" id="PR00080">
    <property type="entry name" value="SDRFAMILY"/>
</dbReference>
<keyword evidence="5" id="KW-1185">Reference proteome</keyword>
<dbReference type="FunFam" id="3.40.50.720:FF:000047">
    <property type="entry name" value="NADP-dependent L-serine/L-allo-threonine dehydrogenase"/>
    <property type="match status" value="1"/>
</dbReference>
<reference evidence="4 5" key="1">
    <citation type="submission" date="2015-07" db="EMBL/GenBank/DDBJ databases">
        <title>Isolation and Genomic Characterization of a Novel Halophilic Metal-Reducing Deltaproteobacterium from the Deep Subsurface.</title>
        <authorList>
            <person name="Badalamenti J.P."/>
            <person name="Summers Z.M."/>
            <person name="Gralnick J.A."/>
            <person name="Bond D.R."/>
        </authorList>
    </citation>
    <scope>NUCLEOTIDE SEQUENCE [LARGE SCALE GENOMIC DNA]</scope>
    <source>
        <strain evidence="4 5">WTL</strain>
    </source>
</reference>
<name>A0A0M3QGK2_9BACT</name>
<dbReference type="SUPFAM" id="SSF51735">
    <property type="entry name" value="NAD(P)-binding Rossmann-fold domains"/>
    <property type="match status" value="1"/>
</dbReference>
<dbReference type="PANTHER" id="PTHR42901">
    <property type="entry name" value="ALCOHOL DEHYDROGENASE"/>
    <property type="match status" value="1"/>
</dbReference>
<evidence type="ECO:0000256" key="3">
    <source>
        <dbReference type="RuleBase" id="RU000363"/>
    </source>
</evidence>
<dbReference type="InterPro" id="IPR036291">
    <property type="entry name" value="NAD(P)-bd_dom_sf"/>
</dbReference>
<protein>
    <submittedName>
        <fullName evidence="4">NADP-dependent 3-hydroxy acid dehydrogenase YdfG</fullName>
    </submittedName>
</protein>
<dbReference type="Pfam" id="PF00106">
    <property type="entry name" value="adh_short"/>
    <property type="match status" value="1"/>
</dbReference>
<keyword evidence="2" id="KW-0560">Oxidoreductase</keyword>
<dbReference type="PROSITE" id="PS51257">
    <property type="entry name" value="PROKAR_LIPOPROTEIN"/>
    <property type="match status" value="1"/>
</dbReference>
<dbReference type="InterPro" id="IPR002347">
    <property type="entry name" value="SDR_fam"/>
</dbReference>
<dbReference type="STRING" id="1603606.DSOUD_3422"/>
<dbReference type="PRINTS" id="PR00081">
    <property type="entry name" value="GDHRDH"/>
</dbReference>
<dbReference type="PATRIC" id="fig|1603606.3.peg.3683"/>
<dbReference type="Gene3D" id="3.40.50.720">
    <property type="entry name" value="NAD(P)-binding Rossmann-like Domain"/>
    <property type="match status" value="1"/>
</dbReference>
<gene>
    <name evidence="4" type="ORF">DSOUD_3422</name>
</gene>
<sequence length="258" mass="28124">MKKTVLITGASSGFGQACARKFAAAGWRLVLAARRSERLEALRTELGGESEIHLWPLDVRDRSAVAQGFEALPAPFRTVDLLLNNAGLALGLQPAWRTDLDDWEQMIDTNIKGVTYLTRAVLPSMVERNSGHVINIGSTAGNWPYPGGNVYGGTKAFVQQFSRNLRADLLGTRVRVSNIEPGMAESEFSTVRFKGDEDKAAQVYAGTAPLTPEDIADIVFYVANLPPHVNVNTLEVMSIDQSWAPFAIHREAKGEVDG</sequence>
<dbReference type="KEGG" id="des:DSOUD_3422"/>
<evidence type="ECO:0000313" key="5">
    <source>
        <dbReference type="Proteomes" id="UP000057158"/>
    </source>
</evidence>
<evidence type="ECO:0000256" key="1">
    <source>
        <dbReference type="ARBA" id="ARBA00006484"/>
    </source>
</evidence>
<dbReference type="PROSITE" id="PS00061">
    <property type="entry name" value="ADH_SHORT"/>
    <property type="match status" value="1"/>
</dbReference>
<organism evidence="4 5">
    <name type="scientific">Desulfuromonas soudanensis</name>
    <dbReference type="NCBI Taxonomy" id="1603606"/>
    <lineage>
        <taxon>Bacteria</taxon>
        <taxon>Pseudomonadati</taxon>
        <taxon>Thermodesulfobacteriota</taxon>
        <taxon>Desulfuromonadia</taxon>
        <taxon>Desulfuromonadales</taxon>
        <taxon>Desulfuromonadaceae</taxon>
        <taxon>Desulfuromonas</taxon>
    </lineage>
</organism>
<dbReference type="EMBL" id="CP010802">
    <property type="protein sequence ID" value="ALC18139.1"/>
    <property type="molecule type" value="Genomic_DNA"/>
</dbReference>